<evidence type="ECO:0000256" key="1">
    <source>
        <dbReference type="SAM" id="MobiDB-lite"/>
    </source>
</evidence>
<organism evidence="2 3">
    <name type="scientific">Rangifer tarandus platyrhynchus</name>
    <name type="common">Svalbard reindeer</name>
    <dbReference type="NCBI Taxonomy" id="3082113"/>
    <lineage>
        <taxon>Eukaryota</taxon>
        <taxon>Metazoa</taxon>
        <taxon>Chordata</taxon>
        <taxon>Craniata</taxon>
        <taxon>Vertebrata</taxon>
        <taxon>Euteleostomi</taxon>
        <taxon>Mammalia</taxon>
        <taxon>Eutheria</taxon>
        <taxon>Laurasiatheria</taxon>
        <taxon>Artiodactyla</taxon>
        <taxon>Ruminantia</taxon>
        <taxon>Pecora</taxon>
        <taxon>Cervidae</taxon>
        <taxon>Odocoileinae</taxon>
        <taxon>Rangifer</taxon>
    </lineage>
</organism>
<accession>A0ABN8ZN10</accession>
<gene>
    <name evidence="2" type="ORF">MRATA1EN1_LOCUS22136</name>
</gene>
<dbReference type="EMBL" id="OX459969">
    <property type="protein sequence ID" value="CAI9173174.1"/>
    <property type="molecule type" value="Genomic_DNA"/>
</dbReference>
<reference evidence="2" key="1">
    <citation type="submission" date="2023-04" db="EMBL/GenBank/DDBJ databases">
        <authorList>
            <consortium name="ELIXIR-Norway"/>
        </authorList>
    </citation>
    <scope>NUCLEOTIDE SEQUENCE [LARGE SCALE GENOMIC DNA]</scope>
</reference>
<keyword evidence="3" id="KW-1185">Reference proteome</keyword>
<feature type="region of interest" description="Disordered" evidence="1">
    <location>
        <begin position="62"/>
        <end position="81"/>
    </location>
</feature>
<protein>
    <submittedName>
        <fullName evidence="2">Uncharacterized protein</fullName>
    </submittedName>
</protein>
<dbReference type="Proteomes" id="UP001176941">
    <property type="component" value="Chromosome 33"/>
</dbReference>
<evidence type="ECO:0000313" key="2">
    <source>
        <dbReference type="EMBL" id="CAI9173174.1"/>
    </source>
</evidence>
<evidence type="ECO:0000313" key="3">
    <source>
        <dbReference type="Proteomes" id="UP001176941"/>
    </source>
</evidence>
<sequence>MQSGSSIPVVPALDLEEERLYALPSLAPPCAACPPYQLGRCPEPANPNYASGCPHLLMAPGKSTPNGARKPTTNAGGFSSTPSQVNASWEFVFKTHAPLVPVVCLPPCLHPHQPQDLLSVQLGAQALVSWVTPGHENQPHQTATFGILLP</sequence>
<name>A0ABN8ZN10_RANTA</name>
<proteinExistence type="predicted"/>
<feature type="compositionally biased region" description="Polar residues" evidence="1">
    <location>
        <begin position="63"/>
        <end position="81"/>
    </location>
</feature>